<comment type="caution">
    <text evidence="4">The sequence shown here is derived from an EMBL/GenBank/DDBJ whole genome shotgun (WGS) entry which is preliminary data.</text>
</comment>
<keyword evidence="4" id="KW-0670">Pyruvate</keyword>
<dbReference type="SUPFAM" id="SSF52518">
    <property type="entry name" value="Thiamin diphosphate-binding fold (THDP-binding)"/>
    <property type="match status" value="1"/>
</dbReference>
<dbReference type="InterPro" id="IPR002880">
    <property type="entry name" value="Pyrv_Fd/Flavodoxin_OxRdtase_N"/>
</dbReference>
<reference evidence="4" key="1">
    <citation type="journal article" date="2013" name="Environ. Microbiol.">
        <title>Microbiota from the distal guts of lean and obese adolescents exhibit partial functional redundancy besides clear differences in community structure.</title>
        <authorList>
            <person name="Ferrer M."/>
            <person name="Ruiz A."/>
            <person name="Lanza F."/>
            <person name="Haange S.B."/>
            <person name="Oberbach A."/>
            <person name="Till H."/>
            <person name="Bargiela R."/>
            <person name="Campoy C."/>
            <person name="Segura M.T."/>
            <person name="Richter M."/>
            <person name="von Bergen M."/>
            <person name="Seifert J."/>
            <person name="Suarez A."/>
        </authorList>
    </citation>
    <scope>NUCLEOTIDE SEQUENCE</scope>
</reference>
<feature type="non-terminal residue" evidence="4">
    <location>
        <position position="283"/>
    </location>
</feature>
<dbReference type="InterPro" id="IPR019752">
    <property type="entry name" value="Pyrv/ketoisovalerate_OxRed_cat"/>
</dbReference>
<dbReference type="CDD" id="cd07034">
    <property type="entry name" value="TPP_PYR_PFOR_IOR-alpha_like"/>
    <property type="match status" value="1"/>
</dbReference>
<name>K1SXW4_9ZZZZ</name>
<dbReference type="AlphaFoldDB" id="K1SXW4"/>
<feature type="domain" description="Pyruvate/ketoisovalerate oxidoreductase catalytic" evidence="2">
    <location>
        <begin position="6"/>
        <end position="139"/>
    </location>
</feature>
<feature type="domain" description="Pyruvate flavodoxin/ferredoxin oxidoreductase pyrimidine binding" evidence="3">
    <location>
        <begin position="188"/>
        <end position="283"/>
    </location>
</feature>
<evidence type="ECO:0000256" key="1">
    <source>
        <dbReference type="ARBA" id="ARBA00023002"/>
    </source>
</evidence>
<dbReference type="InterPro" id="IPR002869">
    <property type="entry name" value="Pyrv_flavodox_OxRed_cen"/>
</dbReference>
<keyword evidence="1" id="KW-0560">Oxidoreductase</keyword>
<evidence type="ECO:0000259" key="2">
    <source>
        <dbReference type="Pfam" id="PF01558"/>
    </source>
</evidence>
<dbReference type="Pfam" id="PF01855">
    <property type="entry name" value="POR_N"/>
    <property type="match status" value="1"/>
</dbReference>
<dbReference type="Gene3D" id="3.40.50.970">
    <property type="match status" value="1"/>
</dbReference>
<protein>
    <submittedName>
        <fullName evidence="4">Pyruvate synthase</fullName>
    </submittedName>
</protein>
<gene>
    <name evidence="4" type="ORF">LEA_10309</name>
</gene>
<dbReference type="GO" id="GO:0006979">
    <property type="term" value="P:response to oxidative stress"/>
    <property type="evidence" value="ECO:0007669"/>
    <property type="project" value="TreeGrafter"/>
</dbReference>
<proteinExistence type="predicted"/>
<dbReference type="SUPFAM" id="SSF53323">
    <property type="entry name" value="Pyruvate-ferredoxin oxidoreductase, PFOR, domain III"/>
    <property type="match status" value="1"/>
</dbReference>
<dbReference type="Pfam" id="PF01558">
    <property type="entry name" value="POR"/>
    <property type="match status" value="1"/>
</dbReference>
<feature type="non-terminal residue" evidence="4">
    <location>
        <position position="1"/>
    </location>
</feature>
<evidence type="ECO:0000259" key="3">
    <source>
        <dbReference type="Pfam" id="PF01855"/>
    </source>
</evidence>
<dbReference type="Gene3D" id="3.40.920.10">
    <property type="entry name" value="Pyruvate-ferredoxin oxidoreductase, PFOR, domain III"/>
    <property type="match status" value="1"/>
</dbReference>
<dbReference type="InterPro" id="IPR029061">
    <property type="entry name" value="THDP-binding"/>
</dbReference>
<dbReference type="PANTHER" id="PTHR32154">
    <property type="entry name" value="PYRUVATE-FLAVODOXIN OXIDOREDUCTASE-RELATED"/>
    <property type="match status" value="1"/>
</dbReference>
<dbReference type="InterPro" id="IPR050722">
    <property type="entry name" value="Pyruvate:ferred/Flavod_OxRd"/>
</dbReference>
<dbReference type="GO" id="GO:0016903">
    <property type="term" value="F:oxidoreductase activity, acting on the aldehyde or oxo group of donors"/>
    <property type="evidence" value="ECO:0007669"/>
    <property type="project" value="InterPro"/>
</dbReference>
<sequence length="283" mass="30248">QLNPGDFCDVLIAMNPAALKANRKWLKPGATVILDEDSITEEHLRKAGFATLDPIRELNLEDFNVVVPNITEMTKAALADSGLDNKAMVKCKNMFALGICFYLYNRPEDHAKHYLDSKFAKKNPAIAEANKRAIDAGYNYAANTHQFANTYTVASGQMEKGTYRSISGNVATAWGLCAASEKSGLPLFCGSYPITPATVILEELAKRKDLGVKTVQAEDEIAGICTAIGASFAGNFAVTTTSGPGLSLKSEALGLAVMTELPLVVVDVQRGGPSTGLPTKTEQ</sequence>
<dbReference type="PANTHER" id="PTHR32154:SF20">
    <property type="entry name" value="2-OXOGLUTARATE OXIDOREDUCTASE SUBUNIT KORA"/>
    <property type="match status" value="1"/>
</dbReference>
<organism evidence="4">
    <name type="scientific">human gut metagenome</name>
    <dbReference type="NCBI Taxonomy" id="408170"/>
    <lineage>
        <taxon>unclassified sequences</taxon>
        <taxon>metagenomes</taxon>
        <taxon>organismal metagenomes</taxon>
    </lineage>
</organism>
<accession>K1SXW4</accession>
<evidence type="ECO:0000313" key="4">
    <source>
        <dbReference type="EMBL" id="EKC65462.1"/>
    </source>
</evidence>
<dbReference type="EMBL" id="AJWY01006934">
    <property type="protein sequence ID" value="EKC65462.1"/>
    <property type="molecule type" value="Genomic_DNA"/>
</dbReference>